<comment type="caution">
    <text evidence="2">The sequence shown here is derived from an EMBL/GenBank/DDBJ whole genome shotgun (WGS) entry which is preliminary data.</text>
</comment>
<feature type="region of interest" description="Disordered" evidence="1">
    <location>
        <begin position="1"/>
        <end position="38"/>
    </location>
</feature>
<accession>A0A9P6JBR6</accession>
<dbReference type="Proteomes" id="UP000749646">
    <property type="component" value="Unassembled WGS sequence"/>
</dbReference>
<feature type="non-terminal residue" evidence="2">
    <location>
        <position position="1"/>
    </location>
</feature>
<evidence type="ECO:0000256" key="1">
    <source>
        <dbReference type="SAM" id="MobiDB-lite"/>
    </source>
</evidence>
<organism evidence="2 3">
    <name type="scientific">Modicella reniformis</name>
    <dbReference type="NCBI Taxonomy" id="1440133"/>
    <lineage>
        <taxon>Eukaryota</taxon>
        <taxon>Fungi</taxon>
        <taxon>Fungi incertae sedis</taxon>
        <taxon>Mucoromycota</taxon>
        <taxon>Mortierellomycotina</taxon>
        <taxon>Mortierellomycetes</taxon>
        <taxon>Mortierellales</taxon>
        <taxon>Mortierellaceae</taxon>
        <taxon>Modicella</taxon>
    </lineage>
</organism>
<gene>
    <name evidence="2" type="ORF">BGZ65_000386</name>
</gene>
<proteinExistence type="predicted"/>
<feature type="compositionally biased region" description="Polar residues" evidence="1">
    <location>
        <begin position="1"/>
        <end position="11"/>
    </location>
</feature>
<protein>
    <submittedName>
        <fullName evidence="2">Uncharacterized protein</fullName>
    </submittedName>
</protein>
<dbReference type="EMBL" id="JAAAHW010005771">
    <property type="protein sequence ID" value="KAF9966459.1"/>
    <property type="molecule type" value="Genomic_DNA"/>
</dbReference>
<reference evidence="2" key="1">
    <citation type="journal article" date="2020" name="Fungal Divers.">
        <title>Resolving the Mortierellaceae phylogeny through synthesis of multi-gene phylogenetics and phylogenomics.</title>
        <authorList>
            <person name="Vandepol N."/>
            <person name="Liber J."/>
            <person name="Desiro A."/>
            <person name="Na H."/>
            <person name="Kennedy M."/>
            <person name="Barry K."/>
            <person name="Grigoriev I.V."/>
            <person name="Miller A.N."/>
            <person name="O'Donnell K."/>
            <person name="Stajich J.E."/>
            <person name="Bonito G."/>
        </authorList>
    </citation>
    <scope>NUCLEOTIDE SEQUENCE</scope>
    <source>
        <strain evidence="2">MES-2147</strain>
    </source>
</reference>
<keyword evidence="3" id="KW-1185">Reference proteome</keyword>
<feature type="non-terminal residue" evidence="2">
    <location>
        <position position="65"/>
    </location>
</feature>
<sequence length="65" mass="7652">WAHQTQSSSSRPFKDIEEFKKASGPDNDSDQGLASDEIKKRAEEYLERKFRWSKEDQALNHKNQK</sequence>
<dbReference type="AlphaFoldDB" id="A0A9P6JBR6"/>
<evidence type="ECO:0000313" key="3">
    <source>
        <dbReference type="Proteomes" id="UP000749646"/>
    </source>
</evidence>
<feature type="compositionally biased region" description="Basic and acidic residues" evidence="1">
    <location>
        <begin position="12"/>
        <end position="23"/>
    </location>
</feature>
<name>A0A9P6JBR6_9FUNG</name>
<evidence type="ECO:0000313" key="2">
    <source>
        <dbReference type="EMBL" id="KAF9966459.1"/>
    </source>
</evidence>